<dbReference type="Proteomes" id="UP000184123">
    <property type="component" value="Unassembled WGS sequence"/>
</dbReference>
<evidence type="ECO:0000313" key="4">
    <source>
        <dbReference type="Proteomes" id="UP000321726"/>
    </source>
</evidence>
<keyword evidence="4" id="KW-1185">Reference proteome</keyword>
<proteinExistence type="predicted"/>
<evidence type="ECO:0000313" key="2">
    <source>
        <dbReference type="EMBL" id="SHL83609.1"/>
    </source>
</evidence>
<reference evidence="1 4" key="2">
    <citation type="submission" date="2019-07" db="EMBL/GenBank/DDBJ databases">
        <title>Whole genome shotgun sequence of Halomonas cupida NBRC 102219.</title>
        <authorList>
            <person name="Hosoyama A."/>
            <person name="Uohara A."/>
            <person name="Ohji S."/>
            <person name="Ichikawa N."/>
        </authorList>
    </citation>
    <scope>NUCLEOTIDE SEQUENCE [LARGE SCALE GENOMIC DNA]</scope>
    <source>
        <strain evidence="1 4">NBRC 102219</strain>
    </source>
</reference>
<gene>
    <name evidence="1" type="ORF">HCU01_09050</name>
    <name evidence="2" type="ORF">SAMN05660971_01504</name>
</gene>
<protein>
    <submittedName>
        <fullName evidence="2">Uncharacterized protein</fullName>
    </submittedName>
</protein>
<dbReference type="Proteomes" id="UP000321726">
    <property type="component" value="Unassembled WGS sequence"/>
</dbReference>
<dbReference type="AlphaFoldDB" id="A0A1M7DWR6"/>
<reference evidence="2 3" key="1">
    <citation type="submission" date="2016-11" db="EMBL/GenBank/DDBJ databases">
        <authorList>
            <person name="Jaros S."/>
            <person name="Januszkiewicz K."/>
            <person name="Wedrychowicz H."/>
        </authorList>
    </citation>
    <scope>NUCLEOTIDE SEQUENCE [LARGE SCALE GENOMIC DNA]</scope>
    <source>
        <strain evidence="2 3">DSM 4740</strain>
    </source>
</reference>
<dbReference type="EMBL" id="BJXU01000032">
    <property type="protein sequence ID" value="GEN22956.1"/>
    <property type="molecule type" value="Genomic_DNA"/>
</dbReference>
<organism evidence="2 3">
    <name type="scientific">Halomonas cupida</name>
    <dbReference type="NCBI Taxonomy" id="44933"/>
    <lineage>
        <taxon>Bacteria</taxon>
        <taxon>Pseudomonadati</taxon>
        <taxon>Pseudomonadota</taxon>
        <taxon>Gammaproteobacteria</taxon>
        <taxon>Oceanospirillales</taxon>
        <taxon>Halomonadaceae</taxon>
        <taxon>Halomonas</taxon>
    </lineage>
</organism>
<accession>A0A1M7DWR6</accession>
<dbReference type="EMBL" id="FRCA01000003">
    <property type="protein sequence ID" value="SHL83609.1"/>
    <property type="molecule type" value="Genomic_DNA"/>
</dbReference>
<evidence type="ECO:0000313" key="3">
    <source>
        <dbReference type="Proteomes" id="UP000184123"/>
    </source>
</evidence>
<name>A0A1M7DWR6_9GAMM</name>
<sequence length="77" mass="8922">MYYPISCTRCGCSRTNLPQNTQSWEPVHCRDCGEFLGTVDQWEEWLTINYAVKMLNMSRALLLRMARERTACGRAST</sequence>
<dbReference type="STRING" id="44933.SAMN05660971_01504"/>
<evidence type="ECO:0000313" key="1">
    <source>
        <dbReference type="EMBL" id="GEN22956.1"/>
    </source>
</evidence>